<comment type="caution">
    <text evidence="2">The sequence shown here is derived from an EMBL/GenBank/DDBJ whole genome shotgun (WGS) entry which is preliminary data.</text>
</comment>
<reference evidence="2 3" key="1">
    <citation type="journal article" date="2016" name="Nat. Commun.">
        <title>Thousands of microbial genomes shed light on interconnected biogeochemical processes in an aquifer system.</title>
        <authorList>
            <person name="Anantharaman K."/>
            <person name="Brown C.T."/>
            <person name="Hug L.A."/>
            <person name="Sharon I."/>
            <person name="Castelle C.J."/>
            <person name="Probst A.J."/>
            <person name="Thomas B.C."/>
            <person name="Singh A."/>
            <person name="Wilkins M.J."/>
            <person name="Karaoz U."/>
            <person name="Brodie E.L."/>
            <person name="Williams K.H."/>
            <person name="Hubbard S.S."/>
            <person name="Banfield J.F."/>
        </authorList>
    </citation>
    <scope>NUCLEOTIDE SEQUENCE [LARGE SCALE GENOMIC DNA]</scope>
</reference>
<dbReference type="EMBL" id="MFIF01000009">
    <property type="protein sequence ID" value="OGF86990.1"/>
    <property type="molecule type" value="Genomic_DNA"/>
</dbReference>
<evidence type="ECO:0000256" key="1">
    <source>
        <dbReference type="SAM" id="Phobius"/>
    </source>
</evidence>
<name>A0A1F5XGK1_9BACT</name>
<dbReference type="AlphaFoldDB" id="A0A1F5XGK1"/>
<organism evidence="2 3">
    <name type="scientific">Candidatus Giovannonibacteria bacterium RIFCSPLOWO2_01_FULL_46_32</name>
    <dbReference type="NCBI Taxonomy" id="1798353"/>
    <lineage>
        <taxon>Bacteria</taxon>
        <taxon>Candidatus Giovannoniibacteriota</taxon>
    </lineage>
</organism>
<proteinExistence type="predicted"/>
<dbReference type="Proteomes" id="UP000177346">
    <property type="component" value="Unassembled WGS sequence"/>
</dbReference>
<keyword evidence="1" id="KW-1133">Transmembrane helix</keyword>
<sequence>MPISQDDNLFSTGEIFSVSDKKLDEILSRLAAEWNSPNLGTIILTRVLIINTIKQQRHIDKIECRNQIYTLIIIVLTIVSIVSSVIGIYPNLLWLQNRI</sequence>
<feature type="transmembrane region" description="Helical" evidence="1">
    <location>
        <begin position="68"/>
        <end position="89"/>
    </location>
</feature>
<evidence type="ECO:0000313" key="3">
    <source>
        <dbReference type="Proteomes" id="UP000177346"/>
    </source>
</evidence>
<accession>A0A1F5XGK1</accession>
<evidence type="ECO:0000313" key="2">
    <source>
        <dbReference type="EMBL" id="OGF86990.1"/>
    </source>
</evidence>
<keyword evidence="1" id="KW-0812">Transmembrane</keyword>
<protein>
    <submittedName>
        <fullName evidence="2">Uncharacterized protein</fullName>
    </submittedName>
</protein>
<keyword evidence="1" id="KW-0472">Membrane</keyword>
<gene>
    <name evidence="2" type="ORF">A3B19_00970</name>
</gene>